<dbReference type="EMBL" id="CP002280">
    <property type="protein sequence ID" value="ADP40610.1"/>
    <property type="molecule type" value="Genomic_DNA"/>
</dbReference>
<sequence length="50" mass="5879">MLKRHRDAAQDVFAFENPQHPQALADEYHSLHSLCKISSRSTQRHKEYLS</sequence>
<gene>
    <name evidence="1" type="ordered locus">HMPREF0733_11153</name>
</gene>
<dbReference type="AlphaFoldDB" id="E3H4A7"/>
<protein>
    <submittedName>
        <fullName evidence="1">Uncharacterized protein</fullName>
    </submittedName>
</protein>
<dbReference type="KEGG" id="rdn:HMPREF0733_11153"/>
<accession>E3H4A7</accession>
<evidence type="ECO:0000313" key="2">
    <source>
        <dbReference type="Proteomes" id="UP000000387"/>
    </source>
</evidence>
<evidence type="ECO:0000313" key="1">
    <source>
        <dbReference type="EMBL" id="ADP40610.1"/>
    </source>
</evidence>
<name>E3H4A7_ROTDC</name>
<dbReference type="Proteomes" id="UP000000387">
    <property type="component" value="Chromosome"/>
</dbReference>
<reference evidence="2" key="1">
    <citation type="submission" date="2010-10" db="EMBL/GenBank/DDBJ databases">
        <title>The complete genome of Rothia dentocariosa ATCC 17931.</title>
        <authorList>
            <person name="Muzny D."/>
            <person name="Qin X."/>
            <person name="Buhay C."/>
            <person name="Dugan-Rocha S."/>
            <person name="Ding Y."/>
            <person name="Chen G."/>
            <person name="Hawes A."/>
            <person name="Holder M."/>
            <person name="Jhangiani S."/>
            <person name="Johnson A."/>
            <person name="Khan Z."/>
            <person name="Li Z."/>
            <person name="Liu W."/>
            <person name="Liu X."/>
            <person name="Perez L."/>
            <person name="Shen H."/>
            <person name="Wang Q."/>
            <person name="Watt J."/>
            <person name="Xi L."/>
            <person name="Xin Y."/>
            <person name="Zhou J."/>
            <person name="Deng J."/>
            <person name="Jiang H."/>
            <person name="Liu Y."/>
            <person name="Qu J."/>
            <person name="Song X.-Z."/>
            <person name="Zhang L."/>
            <person name="Villasana D."/>
            <person name="Johnson A."/>
            <person name="Liu J."/>
            <person name="Liyanage D."/>
            <person name="Lorensuhewa L."/>
            <person name="Robinson T."/>
            <person name="Song A."/>
            <person name="Song B.-B."/>
            <person name="Dinh H."/>
            <person name="Thornton R."/>
            <person name="Coyle M."/>
            <person name="Francisco L."/>
            <person name="Jackson L."/>
            <person name="Javaid M."/>
            <person name="Korchina V."/>
            <person name="Kovar C."/>
            <person name="Mata R."/>
            <person name="Mathew T."/>
            <person name="Ngo R."/>
            <person name="Nguyen L."/>
            <person name="Nguyen N."/>
            <person name="Okwuonu G."/>
            <person name="Ongeri F."/>
            <person name="Pham C."/>
            <person name="Simmons D."/>
            <person name="Wilczek-Boney K."/>
            <person name="Hale W."/>
            <person name="Jakkamsetti A."/>
            <person name="Pham P."/>
            <person name="Ruth R."/>
            <person name="San Lucas F."/>
            <person name="Warren J."/>
            <person name="Zhang J."/>
            <person name="Zhao Z."/>
            <person name="Zhou C."/>
            <person name="Zhu D."/>
            <person name="Lee S."/>
            <person name="Bess C."/>
            <person name="Blankenburg K."/>
            <person name="Forbes L."/>
            <person name="Fu Q."/>
            <person name="Gubbala S."/>
            <person name="Hirani K."/>
            <person name="Jayaseelan J.C."/>
            <person name="Lara F."/>
            <person name="Munidasa M."/>
            <person name="Palculict T."/>
            <person name="Patil S."/>
            <person name="Pu L.-L."/>
            <person name="Saada N."/>
            <person name="Tang L."/>
            <person name="Weissenberger G."/>
            <person name="Zhu Y."/>
            <person name="Hemphill L."/>
            <person name="Shang Y."/>
            <person name="Youmans B."/>
            <person name="Ayvaz T."/>
            <person name="Ross M."/>
            <person name="Santibanez J."/>
            <person name="Aqrawi P."/>
            <person name="Gross S."/>
            <person name="Joshi V."/>
            <person name="Fowler G."/>
            <person name="Nazareth L."/>
            <person name="Reid J."/>
            <person name="Worley K."/>
            <person name="Petrosino J."/>
            <person name="Highlander S."/>
            <person name="Gibbs R."/>
        </authorList>
    </citation>
    <scope>NUCLEOTIDE SEQUENCE [LARGE SCALE GENOMIC DNA]</scope>
    <source>
        <strain evidence="2">ATCC 17931 / CDC X599 / XDIA</strain>
    </source>
</reference>
<proteinExistence type="predicted"/>
<organism evidence="1 2">
    <name type="scientific">Rothia dentocariosa (strain ATCC 17931 / CDC X599 / XDIA)</name>
    <dbReference type="NCBI Taxonomy" id="762948"/>
    <lineage>
        <taxon>Bacteria</taxon>
        <taxon>Bacillati</taxon>
        <taxon>Actinomycetota</taxon>
        <taxon>Actinomycetes</taxon>
        <taxon>Micrococcales</taxon>
        <taxon>Micrococcaceae</taxon>
        <taxon>Rothia</taxon>
    </lineage>
</organism>
<dbReference type="HOGENOM" id="CLU_3122295_0_0_11"/>